<dbReference type="EMBL" id="JAESWA010000029">
    <property type="protein sequence ID" value="MBL4934043.1"/>
    <property type="molecule type" value="Genomic_DNA"/>
</dbReference>
<feature type="lipid moiety-binding region" description="S-diacylglycerol cysteine" evidence="7">
    <location>
        <position position="22"/>
    </location>
</feature>
<evidence type="ECO:0000256" key="7">
    <source>
        <dbReference type="PIRSR" id="PIRSR002854-1"/>
    </source>
</evidence>
<dbReference type="PROSITE" id="PS51257">
    <property type="entry name" value="PROKAR_LIPOPROTEIN"/>
    <property type="match status" value="1"/>
</dbReference>
<feature type="signal peptide" evidence="8">
    <location>
        <begin position="1"/>
        <end position="26"/>
    </location>
</feature>
<dbReference type="InterPro" id="IPR004872">
    <property type="entry name" value="Lipoprotein_NlpA"/>
</dbReference>
<reference evidence="9" key="1">
    <citation type="submission" date="2021-01" db="EMBL/GenBank/DDBJ databases">
        <title>Genome public.</title>
        <authorList>
            <person name="Liu C."/>
            <person name="Sun Q."/>
        </authorList>
    </citation>
    <scope>NUCLEOTIDE SEQUENCE</scope>
    <source>
        <strain evidence="9">YIM B02565</strain>
    </source>
</reference>
<dbReference type="AlphaFoldDB" id="A0A937FIX9"/>
<protein>
    <recommendedName>
        <fullName evidence="6">Lipoprotein</fullName>
    </recommendedName>
</protein>
<evidence type="ECO:0000256" key="1">
    <source>
        <dbReference type="ARBA" id="ARBA00004635"/>
    </source>
</evidence>
<evidence type="ECO:0000256" key="8">
    <source>
        <dbReference type="SAM" id="SignalP"/>
    </source>
</evidence>
<evidence type="ECO:0000256" key="6">
    <source>
        <dbReference type="PIRNR" id="PIRNR002854"/>
    </source>
</evidence>
<keyword evidence="2 8" id="KW-0732">Signal</keyword>
<evidence type="ECO:0000313" key="9">
    <source>
        <dbReference type="EMBL" id="MBL4934043.1"/>
    </source>
</evidence>
<dbReference type="CDD" id="cd13597">
    <property type="entry name" value="PBP2_lipoprotein_Tp32"/>
    <property type="match status" value="1"/>
</dbReference>
<dbReference type="RefSeq" id="WP_202769504.1">
    <property type="nucleotide sequence ID" value="NZ_JAESWA010000029.1"/>
</dbReference>
<evidence type="ECO:0000256" key="3">
    <source>
        <dbReference type="ARBA" id="ARBA00023136"/>
    </source>
</evidence>
<comment type="similarity">
    <text evidence="6">Belongs to the nlpA lipoprotein family.</text>
</comment>
<keyword evidence="3" id="KW-0472">Membrane</keyword>
<dbReference type="SUPFAM" id="SSF53850">
    <property type="entry name" value="Periplasmic binding protein-like II"/>
    <property type="match status" value="1"/>
</dbReference>
<name>A0A937FIX9_9CLOT</name>
<proteinExistence type="inferred from homology"/>
<keyword evidence="10" id="KW-1185">Reference proteome</keyword>
<dbReference type="Gene3D" id="3.40.190.10">
    <property type="entry name" value="Periplasmic binding protein-like II"/>
    <property type="match status" value="2"/>
</dbReference>
<organism evidence="9 10">
    <name type="scientific">Clostridium paridis</name>
    <dbReference type="NCBI Taxonomy" id="2803863"/>
    <lineage>
        <taxon>Bacteria</taxon>
        <taxon>Bacillati</taxon>
        <taxon>Bacillota</taxon>
        <taxon>Clostridia</taxon>
        <taxon>Eubacteriales</taxon>
        <taxon>Clostridiaceae</taxon>
        <taxon>Clostridium</taxon>
    </lineage>
</organism>
<comment type="subcellular location">
    <subcellularLocation>
        <location evidence="1">Membrane</location>
        <topology evidence="1">Lipid-anchor</topology>
    </subcellularLocation>
</comment>
<comment type="caution">
    <text evidence="9">The sequence shown here is derived from an EMBL/GenBank/DDBJ whole genome shotgun (WGS) entry which is preliminary data.</text>
</comment>
<keyword evidence="4" id="KW-0564">Palmitate</keyword>
<dbReference type="PANTHER" id="PTHR30429">
    <property type="entry name" value="D-METHIONINE-BINDING LIPOPROTEIN METQ"/>
    <property type="match status" value="1"/>
</dbReference>
<keyword evidence="5 6" id="KW-0449">Lipoprotein</keyword>
<dbReference type="Proteomes" id="UP000623681">
    <property type="component" value="Unassembled WGS sequence"/>
</dbReference>
<evidence type="ECO:0000256" key="2">
    <source>
        <dbReference type="ARBA" id="ARBA00022729"/>
    </source>
</evidence>
<feature type="chain" id="PRO_5037198620" description="Lipoprotein" evidence="8">
    <location>
        <begin position="27"/>
        <end position="268"/>
    </location>
</feature>
<gene>
    <name evidence="9" type="ORF">JK634_19830</name>
</gene>
<dbReference type="GO" id="GO:0016020">
    <property type="term" value="C:membrane"/>
    <property type="evidence" value="ECO:0007669"/>
    <property type="project" value="UniProtKB-SubCell"/>
</dbReference>
<dbReference type="Pfam" id="PF03180">
    <property type="entry name" value="Lipoprotein_9"/>
    <property type="match status" value="1"/>
</dbReference>
<sequence>MKKRGLLSLVLVGALALSLAACGKKADDKTITIGVTPKPHAEIVNAIKPLVEKQGYTLKVVEFNDYNTPNTALNDKELDANFFQHQPYLDEVMKNKGYKLATVAKVHSELMALYSKKAKSINDLKDGATIAIPNDATNGARALKLLAANNLIKVKDGELISSKDVTENPKNFKFKELDAAQLPRTLDDVDAAVINANYALDAGLNPTDNGLIAEKSDSEFAQKYANILVVRQGDENSDKIKVLKDALNSPDAKKFIEDKYKGAVIPMF</sequence>
<evidence type="ECO:0000313" key="10">
    <source>
        <dbReference type="Proteomes" id="UP000623681"/>
    </source>
</evidence>
<evidence type="ECO:0000256" key="4">
    <source>
        <dbReference type="ARBA" id="ARBA00023139"/>
    </source>
</evidence>
<dbReference type="PIRSF" id="PIRSF002854">
    <property type="entry name" value="MetQ"/>
    <property type="match status" value="1"/>
</dbReference>
<dbReference type="PANTHER" id="PTHR30429:SF0">
    <property type="entry name" value="METHIONINE-BINDING LIPOPROTEIN METQ"/>
    <property type="match status" value="1"/>
</dbReference>
<accession>A0A937FIX9</accession>
<evidence type="ECO:0000256" key="5">
    <source>
        <dbReference type="ARBA" id="ARBA00023288"/>
    </source>
</evidence>